<evidence type="ECO:0000313" key="9">
    <source>
        <dbReference type="EMBL" id="MBB4858506.1"/>
    </source>
</evidence>
<dbReference type="InterPro" id="IPR000631">
    <property type="entry name" value="CARKD"/>
</dbReference>
<dbReference type="PANTHER" id="PTHR12592:SF0">
    <property type="entry name" value="ATP-DEPENDENT (S)-NAD(P)H-HYDRATE DEHYDRATASE"/>
    <property type="match status" value="1"/>
</dbReference>
<feature type="compositionally biased region" description="Basic and acidic residues" evidence="7">
    <location>
        <begin position="13"/>
        <end position="23"/>
    </location>
</feature>
<dbReference type="CDD" id="cd01171">
    <property type="entry name" value="YXKO-related"/>
    <property type="match status" value="1"/>
</dbReference>
<evidence type="ECO:0000256" key="6">
    <source>
        <dbReference type="HAMAP-Rule" id="MF_01965"/>
    </source>
</evidence>
<feature type="region of interest" description="Disordered" evidence="7">
    <location>
        <begin position="1"/>
        <end position="23"/>
    </location>
</feature>
<dbReference type="EMBL" id="JACHLR010000006">
    <property type="protein sequence ID" value="MBB4858506.1"/>
    <property type="molecule type" value="Genomic_DNA"/>
</dbReference>
<dbReference type="GO" id="GO:0052855">
    <property type="term" value="F:ADP-dependent NAD(P)H-hydrate dehydratase activity"/>
    <property type="evidence" value="ECO:0007669"/>
    <property type="project" value="UniProtKB-UniRule"/>
</dbReference>
<keyword evidence="5 6" id="KW-0456">Lyase</keyword>
<dbReference type="HAMAP" id="MF_01965">
    <property type="entry name" value="NADHX_dehydratase"/>
    <property type="match status" value="1"/>
</dbReference>
<comment type="similarity">
    <text evidence="6">Belongs to the NnrD/CARKD family.</text>
</comment>
<organism evidence="9 10">
    <name type="scientific">Novosphingobium chloroacetimidivorans</name>
    <dbReference type="NCBI Taxonomy" id="1428314"/>
    <lineage>
        <taxon>Bacteria</taxon>
        <taxon>Pseudomonadati</taxon>
        <taxon>Pseudomonadota</taxon>
        <taxon>Alphaproteobacteria</taxon>
        <taxon>Sphingomonadales</taxon>
        <taxon>Sphingomonadaceae</taxon>
        <taxon>Novosphingobium</taxon>
    </lineage>
</organism>
<sequence>MTPLDAQWLADHPLPDIDHDTDKNKRGRLLVAGGSQLVPGALLLSGEAGYRAGAGKVQLALPASAASGVGIAMPEAAVIALEVNDKGELGPSAGKVGDLIGRCDALVLGPGMGGGSDAHALLETVLDHKESGVALLLDAAAIGAAPDFADALCRWSGPLVLTPHPGEMAGLMTCEADDVCDEMAMQAADRFQATVLLKGPRTMIASSDGTVLQFHGGGPGLATGGSGDVLAGIIGGLLARGADAQLAAAWGVWAHGESGRMLARSVGPIGFLARELLPAIPGLLYPRGPTAER</sequence>
<keyword evidence="4 6" id="KW-0520">NAD</keyword>
<comment type="catalytic activity">
    <reaction evidence="6">
        <text>(6S)-NADPHX + ADP = AMP + phosphate + NADPH + H(+)</text>
        <dbReference type="Rhea" id="RHEA:32235"/>
        <dbReference type="ChEBI" id="CHEBI:15378"/>
        <dbReference type="ChEBI" id="CHEBI:43474"/>
        <dbReference type="ChEBI" id="CHEBI:57783"/>
        <dbReference type="ChEBI" id="CHEBI:64076"/>
        <dbReference type="ChEBI" id="CHEBI:456215"/>
        <dbReference type="ChEBI" id="CHEBI:456216"/>
        <dbReference type="EC" id="4.2.1.136"/>
    </reaction>
</comment>
<dbReference type="PROSITE" id="PS01050">
    <property type="entry name" value="YJEF_C_2"/>
    <property type="match status" value="1"/>
</dbReference>
<dbReference type="Proteomes" id="UP000555448">
    <property type="component" value="Unassembled WGS sequence"/>
</dbReference>
<dbReference type="InterPro" id="IPR029056">
    <property type="entry name" value="Ribokinase-like"/>
</dbReference>
<keyword evidence="9" id="KW-0808">Transferase</keyword>
<evidence type="ECO:0000313" key="10">
    <source>
        <dbReference type="Proteomes" id="UP000555448"/>
    </source>
</evidence>
<dbReference type="SUPFAM" id="SSF53613">
    <property type="entry name" value="Ribokinase-like"/>
    <property type="match status" value="1"/>
</dbReference>
<dbReference type="AlphaFoldDB" id="A0A7W7K958"/>
<protein>
    <recommendedName>
        <fullName evidence="6">ADP-dependent (S)-NAD(P)H-hydrate dehydratase</fullName>
        <ecNumber evidence="6">4.2.1.136</ecNumber>
    </recommendedName>
    <alternativeName>
        <fullName evidence="6">ADP-dependent NAD(P)HX dehydratase</fullName>
    </alternativeName>
</protein>
<comment type="function">
    <text evidence="6">Catalyzes the dehydration of the S-form of NAD(P)HX at the expense of ADP, which is converted to AMP. Together with NAD(P)HX epimerase, which catalyzes the epimerization of the S- and R-forms, the enzyme allows the repair of both epimers of NAD(P)HX, a damaged form of NAD(P)H that is a result of enzymatic or heat-dependent hydration.</text>
</comment>
<feature type="binding site" evidence="6">
    <location>
        <begin position="198"/>
        <end position="202"/>
    </location>
    <ligand>
        <name>AMP</name>
        <dbReference type="ChEBI" id="CHEBI:456215"/>
    </ligand>
</feature>
<feature type="binding site" evidence="6">
    <location>
        <position position="228"/>
    </location>
    <ligand>
        <name>(6S)-NADPHX</name>
        <dbReference type="ChEBI" id="CHEBI:64076"/>
    </ligand>
</feature>
<evidence type="ECO:0000256" key="5">
    <source>
        <dbReference type="ARBA" id="ARBA00023239"/>
    </source>
</evidence>
<comment type="catalytic activity">
    <reaction evidence="6">
        <text>(6S)-NADHX + ADP = AMP + phosphate + NADH + H(+)</text>
        <dbReference type="Rhea" id="RHEA:32223"/>
        <dbReference type="ChEBI" id="CHEBI:15378"/>
        <dbReference type="ChEBI" id="CHEBI:43474"/>
        <dbReference type="ChEBI" id="CHEBI:57945"/>
        <dbReference type="ChEBI" id="CHEBI:64074"/>
        <dbReference type="ChEBI" id="CHEBI:456215"/>
        <dbReference type="ChEBI" id="CHEBI:456216"/>
        <dbReference type="EC" id="4.2.1.136"/>
    </reaction>
</comment>
<gene>
    <name evidence="6" type="primary">nnrD</name>
    <name evidence="9" type="ORF">HNO88_001829</name>
</gene>
<keyword evidence="2 6" id="KW-0067">ATP-binding</keyword>
<dbReference type="InterPro" id="IPR017953">
    <property type="entry name" value="Carbohydrate_kinase_pred_CS"/>
</dbReference>
<feature type="binding site" evidence="6">
    <location>
        <position position="41"/>
    </location>
    <ligand>
        <name>(6S)-NADPHX</name>
        <dbReference type="ChEBI" id="CHEBI:64076"/>
    </ligand>
</feature>
<dbReference type="EC" id="4.2.1.136" evidence="6"/>
<keyword evidence="3 6" id="KW-0521">NADP</keyword>
<comment type="cofactor">
    <cofactor evidence="6">
        <name>Mg(2+)</name>
        <dbReference type="ChEBI" id="CHEBI:18420"/>
    </cofactor>
</comment>
<feature type="binding site" evidence="6">
    <location>
        <position position="227"/>
    </location>
    <ligand>
        <name>AMP</name>
        <dbReference type="ChEBI" id="CHEBI:456215"/>
    </ligand>
</feature>
<evidence type="ECO:0000259" key="8">
    <source>
        <dbReference type="PROSITE" id="PS51383"/>
    </source>
</evidence>
<dbReference type="Gene3D" id="3.40.1190.20">
    <property type="match status" value="1"/>
</dbReference>
<keyword evidence="10" id="KW-1185">Reference proteome</keyword>
<dbReference type="GO" id="GO:0005524">
    <property type="term" value="F:ATP binding"/>
    <property type="evidence" value="ECO:0007669"/>
    <property type="project" value="UniProtKB-KW"/>
</dbReference>
<dbReference type="PANTHER" id="PTHR12592">
    <property type="entry name" value="ATP-DEPENDENT (S)-NAD(P)H-HYDRATE DEHYDRATASE FAMILY MEMBER"/>
    <property type="match status" value="1"/>
</dbReference>
<dbReference type="GO" id="GO:0046496">
    <property type="term" value="P:nicotinamide nucleotide metabolic process"/>
    <property type="evidence" value="ECO:0007669"/>
    <property type="project" value="UniProtKB-UniRule"/>
</dbReference>
<evidence type="ECO:0000256" key="4">
    <source>
        <dbReference type="ARBA" id="ARBA00023027"/>
    </source>
</evidence>
<proteinExistence type="inferred from homology"/>
<evidence type="ECO:0000256" key="3">
    <source>
        <dbReference type="ARBA" id="ARBA00022857"/>
    </source>
</evidence>
<dbReference type="Pfam" id="PF01256">
    <property type="entry name" value="Carb_kinase"/>
    <property type="match status" value="1"/>
</dbReference>
<feature type="binding site" evidence="6">
    <location>
        <position position="164"/>
    </location>
    <ligand>
        <name>(6S)-NADPHX</name>
        <dbReference type="ChEBI" id="CHEBI:64076"/>
    </ligand>
</feature>
<dbReference type="GO" id="GO:0052856">
    <property type="term" value="F:NAD(P)HX epimerase activity"/>
    <property type="evidence" value="ECO:0007669"/>
    <property type="project" value="TreeGrafter"/>
</dbReference>
<accession>A0A7W7K958</accession>
<evidence type="ECO:0000256" key="1">
    <source>
        <dbReference type="ARBA" id="ARBA00022741"/>
    </source>
</evidence>
<keyword evidence="1 6" id="KW-0547">Nucleotide-binding</keyword>
<dbReference type="GO" id="GO:0016301">
    <property type="term" value="F:kinase activity"/>
    <property type="evidence" value="ECO:0007669"/>
    <property type="project" value="UniProtKB-KW"/>
</dbReference>
<dbReference type="NCBIfam" id="TIGR00196">
    <property type="entry name" value="yjeF_cterm"/>
    <property type="match status" value="1"/>
</dbReference>
<feature type="binding site" evidence="6">
    <location>
        <position position="111"/>
    </location>
    <ligand>
        <name>(6S)-NADPHX</name>
        <dbReference type="ChEBI" id="CHEBI:64076"/>
    </ligand>
</feature>
<keyword evidence="9" id="KW-0418">Kinase</keyword>
<dbReference type="PROSITE" id="PS51383">
    <property type="entry name" value="YJEF_C_3"/>
    <property type="match status" value="1"/>
</dbReference>
<evidence type="ECO:0000256" key="7">
    <source>
        <dbReference type="SAM" id="MobiDB-lite"/>
    </source>
</evidence>
<comment type="caution">
    <text evidence="9">The sequence shown here is derived from an EMBL/GenBank/DDBJ whole genome shotgun (WGS) entry which is preliminary data.</text>
</comment>
<dbReference type="GO" id="GO:0110051">
    <property type="term" value="P:metabolite repair"/>
    <property type="evidence" value="ECO:0007669"/>
    <property type="project" value="TreeGrafter"/>
</dbReference>
<comment type="subunit">
    <text evidence="6">Homotetramer.</text>
</comment>
<name>A0A7W7K958_9SPHN</name>
<reference evidence="9 10" key="1">
    <citation type="submission" date="2020-08" db="EMBL/GenBank/DDBJ databases">
        <title>Functional genomics of gut bacteria from endangered species of beetles.</title>
        <authorList>
            <person name="Carlos-Shanley C."/>
        </authorList>
    </citation>
    <scope>NUCLEOTIDE SEQUENCE [LARGE SCALE GENOMIC DNA]</scope>
    <source>
        <strain evidence="9 10">S00245</strain>
    </source>
</reference>
<feature type="domain" description="YjeF C-terminal" evidence="8">
    <location>
        <begin position="6"/>
        <end position="287"/>
    </location>
</feature>
<evidence type="ECO:0000256" key="2">
    <source>
        <dbReference type="ARBA" id="ARBA00022840"/>
    </source>
</evidence>
<dbReference type="RefSeq" id="WP_184244231.1">
    <property type="nucleotide sequence ID" value="NZ_JACHLR010000006.1"/>
</dbReference>